<organism evidence="3 4">
    <name type="scientific">Methylobacterium mesophilicum SR1.6/6</name>
    <dbReference type="NCBI Taxonomy" id="908290"/>
    <lineage>
        <taxon>Bacteria</taxon>
        <taxon>Pseudomonadati</taxon>
        <taxon>Pseudomonadota</taxon>
        <taxon>Alphaproteobacteria</taxon>
        <taxon>Hyphomicrobiales</taxon>
        <taxon>Methylobacteriaceae</taxon>
        <taxon>Methylobacterium</taxon>
    </lineage>
</organism>
<keyword evidence="1" id="KW-1133">Transmembrane helix</keyword>
<dbReference type="PANTHER" id="PTHR23028">
    <property type="entry name" value="ACETYLTRANSFERASE"/>
    <property type="match status" value="1"/>
</dbReference>
<reference evidence="3 4" key="2">
    <citation type="journal article" date="2013" name="Genome Announc.">
        <title>Draft Genome Sequence of Methylobacterium mesophilicum Strain SR1.6/6, Isolated from Citrus sinensis.</title>
        <authorList>
            <person name="Marinho Almeida D."/>
            <person name="Dini-Andreote F."/>
            <person name="Camargo Neves A.A."/>
            <person name="Juca Ramos R.T."/>
            <person name="Andreote F.D."/>
            <person name="Carneiro A.R."/>
            <person name="Oliveira de Souza Lima A."/>
            <person name="Caracciolo Gomes de Sa P.H."/>
            <person name="Ribeiro Barbosa M.S."/>
            <person name="Araujo W.L."/>
            <person name="Silva A."/>
        </authorList>
    </citation>
    <scope>NUCLEOTIDE SEQUENCE [LARGE SCALE GENOMIC DNA]</scope>
    <source>
        <strain evidence="3 4">SR1.6/6</strain>
    </source>
</reference>
<dbReference type="Proteomes" id="UP000012488">
    <property type="component" value="Chromosome"/>
</dbReference>
<dbReference type="Pfam" id="PF01757">
    <property type="entry name" value="Acyl_transf_3"/>
    <property type="match status" value="1"/>
</dbReference>
<feature type="transmembrane region" description="Helical" evidence="1">
    <location>
        <begin position="140"/>
        <end position="161"/>
    </location>
</feature>
<dbReference type="PANTHER" id="PTHR23028:SF131">
    <property type="entry name" value="BLR2367 PROTEIN"/>
    <property type="match status" value="1"/>
</dbReference>
<gene>
    <name evidence="3" type="ORF">MMSR116_20245</name>
</gene>
<feature type="domain" description="Acyltransferase 3" evidence="2">
    <location>
        <begin position="5"/>
        <end position="343"/>
    </location>
</feature>
<feature type="transmembrane region" description="Helical" evidence="1">
    <location>
        <begin position="42"/>
        <end position="62"/>
    </location>
</feature>
<dbReference type="InterPro" id="IPR002656">
    <property type="entry name" value="Acyl_transf_3_dom"/>
</dbReference>
<dbReference type="InterPro" id="IPR050879">
    <property type="entry name" value="Acyltransferase_3"/>
</dbReference>
<evidence type="ECO:0000313" key="4">
    <source>
        <dbReference type="Proteomes" id="UP000012488"/>
    </source>
</evidence>
<accession>A0A6B9FN14</accession>
<evidence type="ECO:0000256" key="1">
    <source>
        <dbReference type="SAM" id="Phobius"/>
    </source>
</evidence>
<keyword evidence="3" id="KW-0012">Acyltransferase</keyword>
<feature type="transmembrane region" description="Helical" evidence="1">
    <location>
        <begin position="168"/>
        <end position="187"/>
    </location>
</feature>
<reference evidence="3 4" key="1">
    <citation type="journal article" date="2012" name="Genet. Mol. Biol.">
        <title>Analysis of 16S rRNA and mxaF genes revealing insights into Methylobacterium niche-specific plant association.</title>
        <authorList>
            <person name="Dourado M.N."/>
            <person name="Andreote F.D."/>
            <person name="Dini-Andreote F."/>
            <person name="Conti R."/>
            <person name="Araujo J.M."/>
            <person name="Araujo W.L."/>
        </authorList>
    </citation>
    <scope>NUCLEOTIDE SEQUENCE [LARGE SCALE GENOMIC DNA]</scope>
    <source>
        <strain evidence="3 4">SR1.6/6</strain>
    </source>
</reference>
<dbReference type="RefSeq" id="WP_039894930.1">
    <property type="nucleotide sequence ID" value="NZ_CP043538.1"/>
</dbReference>
<evidence type="ECO:0000259" key="2">
    <source>
        <dbReference type="Pfam" id="PF01757"/>
    </source>
</evidence>
<proteinExistence type="predicted"/>
<dbReference type="OrthoDB" id="9767863at2"/>
<keyword evidence="1" id="KW-0812">Transmembrane</keyword>
<keyword evidence="1" id="KW-0472">Membrane</keyword>
<dbReference type="EMBL" id="CP043538">
    <property type="protein sequence ID" value="QGY03970.1"/>
    <property type="molecule type" value="Genomic_DNA"/>
</dbReference>
<dbReference type="GO" id="GO:0016747">
    <property type="term" value="F:acyltransferase activity, transferring groups other than amino-acyl groups"/>
    <property type="evidence" value="ECO:0007669"/>
    <property type="project" value="InterPro"/>
</dbReference>
<feature type="transmembrane region" description="Helical" evidence="1">
    <location>
        <begin position="323"/>
        <end position="344"/>
    </location>
</feature>
<sequence length="382" mass="40213">MILVGVQVLRALAALTVAWHHARHEAGLMAARGAGPELDPQTLLPWWGGVDLFFVISGLVIVHASDRLFRVPGGRARFLAHRVARVVPLYWLMSLVFLLIALVRPDLLGEAAGLVRDPGALVAGFLFWPAARPDGTVQPLYGLGWTLNYEAFFYVIFALGLGFGRRGAVAWLAAVLVLLVAAGTIASDLPLPLRFWADPIVLEFAAGAGLALAYREGFRPSAAARFGLAGLGVLGLLVSARALAGLDGADGFLRPLLVGVPAALLVASALGPGRDAGARARLPDAVRGLVALGDASYALYLVHPFALRLVREGLVRSGLASAAYPWGGMVLMLVASVAAALLVHRCVERPLTRRVRALLDPGAGQNRVGAVSLPVSHGRHPD</sequence>
<feature type="transmembrane region" description="Helical" evidence="1">
    <location>
        <begin position="226"/>
        <end position="246"/>
    </location>
</feature>
<dbReference type="GO" id="GO:0016020">
    <property type="term" value="C:membrane"/>
    <property type="evidence" value="ECO:0007669"/>
    <property type="project" value="TreeGrafter"/>
</dbReference>
<feature type="transmembrane region" description="Helical" evidence="1">
    <location>
        <begin position="285"/>
        <end position="303"/>
    </location>
</feature>
<keyword evidence="3" id="KW-0808">Transferase</keyword>
<dbReference type="KEGG" id="mmes:MMSR116_20245"/>
<feature type="transmembrane region" description="Helical" evidence="1">
    <location>
        <begin position="83"/>
        <end position="103"/>
    </location>
</feature>
<dbReference type="AlphaFoldDB" id="A0A6B9FN14"/>
<evidence type="ECO:0000313" key="3">
    <source>
        <dbReference type="EMBL" id="QGY03970.1"/>
    </source>
</evidence>
<protein>
    <submittedName>
        <fullName evidence="3">Acyltransferase</fullName>
    </submittedName>
</protein>
<feature type="transmembrane region" description="Helical" evidence="1">
    <location>
        <begin position="193"/>
        <end position="214"/>
    </location>
</feature>
<dbReference type="GO" id="GO:0000271">
    <property type="term" value="P:polysaccharide biosynthetic process"/>
    <property type="evidence" value="ECO:0007669"/>
    <property type="project" value="TreeGrafter"/>
</dbReference>
<name>A0A6B9FN14_9HYPH</name>
<feature type="transmembrane region" description="Helical" evidence="1">
    <location>
        <begin position="252"/>
        <end position="273"/>
    </location>
</feature>